<dbReference type="InterPro" id="IPR052682">
    <property type="entry name" value="MZB1"/>
</dbReference>
<feature type="chain" id="PRO_5012473786" evidence="2">
    <location>
        <begin position="22"/>
        <end position="182"/>
    </location>
</feature>
<keyword evidence="2" id="KW-0732">Signal</keyword>
<feature type="signal peptide" evidence="2">
    <location>
        <begin position="1"/>
        <end position="21"/>
    </location>
</feature>
<feature type="domain" description="DUF3456" evidence="3">
    <location>
        <begin position="64"/>
        <end position="174"/>
    </location>
</feature>
<organism evidence="4 5">
    <name type="scientific">Stylophora pistillata</name>
    <name type="common">Smooth cauliflower coral</name>
    <dbReference type="NCBI Taxonomy" id="50429"/>
    <lineage>
        <taxon>Eukaryota</taxon>
        <taxon>Metazoa</taxon>
        <taxon>Cnidaria</taxon>
        <taxon>Anthozoa</taxon>
        <taxon>Hexacorallia</taxon>
        <taxon>Scleractinia</taxon>
        <taxon>Astrocoeniina</taxon>
        <taxon>Pocilloporidae</taxon>
        <taxon>Stylophora</taxon>
    </lineage>
</organism>
<feature type="compositionally biased region" description="Basic and acidic residues" evidence="1">
    <location>
        <begin position="25"/>
        <end position="41"/>
    </location>
</feature>
<dbReference type="Proteomes" id="UP000225706">
    <property type="component" value="Unassembled WGS sequence"/>
</dbReference>
<dbReference type="OrthoDB" id="448621at2759"/>
<sequence length="182" mass="20216">MTLQGVVVFSILALLSVKALGQDGEPMRFETPKMNEEEQHSPHTPKSFEMTCDACTAIAYQMSKALRKAEDKKPSLKGKPLPESDYLDVFEAVCDNSWDDYGLKTVQGVNRLSGPGVEAKDFPGMMQGGGKWPGRLAQKCGGLVGDIGEDELYTEFSKTRDLFNYLCKEYTKDCVKTDKQEL</sequence>
<accession>A0A2B4S2N8</accession>
<evidence type="ECO:0000256" key="1">
    <source>
        <dbReference type="SAM" id="MobiDB-lite"/>
    </source>
</evidence>
<evidence type="ECO:0000256" key="2">
    <source>
        <dbReference type="SAM" id="SignalP"/>
    </source>
</evidence>
<dbReference type="Pfam" id="PF11938">
    <property type="entry name" value="DUF3456"/>
    <property type="match status" value="1"/>
</dbReference>
<dbReference type="PANTHER" id="PTHR15881">
    <property type="entry name" value="MARGINAL ZONE B- AND B1-CELL-SPECIFIC PROTEIN"/>
    <property type="match status" value="1"/>
</dbReference>
<dbReference type="InterPro" id="IPR021852">
    <property type="entry name" value="DUF3456"/>
</dbReference>
<dbReference type="AlphaFoldDB" id="A0A2B4S2N8"/>
<proteinExistence type="predicted"/>
<dbReference type="GO" id="GO:0005576">
    <property type="term" value="C:extracellular region"/>
    <property type="evidence" value="ECO:0007669"/>
    <property type="project" value="TreeGrafter"/>
</dbReference>
<dbReference type="PANTHER" id="PTHR15881:SF2">
    <property type="entry name" value="MARGINAL ZONE B- AND B1-CELL-SPECIFIC PROTEIN"/>
    <property type="match status" value="1"/>
</dbReference>
<protein>
    <submittedName>
        <fullName evidence="4">Marginal zone B-and B1-cell-specific protein</fullName>
    </submittedName>
</protein>
<feature type="region of interest" description="Disordered" evidence="1">
    <location>
        <begin position="25"/>
        <end position="47"/>
    </location>
</feature>
<comment type="caution">
    <text evidence="4">The sequence shown here is derived from an EMBL/GenBank/DDBJ whole genome shotgun (WGS) entry which is preliminary data.</text>
</comment>
<keyword evidence="5" id="KW-1185">Reference proteome</keyword>
<evidence type="ECO:0000259" key="3">
    <source>
        <dbReference type="Pfam" id="PF11938"/>
    </source>
</evidence>
<dbReference type="EMBL" id="LSMT01000227">
    <property type="protein sequence ID" value="PFX22847.1"/>
    <property type="molecule type" value="Genomic_DNA"/>
</dbReference>
<gene>
    <name evidence="4" type="primary">MZB1</name>
    <name evidence="4" type="ORF">AWC38_SpisGene12633</name>
</gene>
<reference evidence="5" key="1">
    <citation type="journal article" date="2017" name="bioRxiv">
        <title>Comparative analysis of the genomes of Stylophora pistillata and Acropora digitifera provides evidence for extensive differences between species of corals.</title>
        <authorList>
            <person name="Voolstra C.R."/>
            <person name="Li Y."/>
            <person name="Liew Y.J."/>
            <person name="Baumgarten S."/>
            <person name="Zoccola D."/>
            <person name="Flot J.-F."/>
            <person name="Tambutte S."/>
            <person name="Allemand D."/>
            <person name="Aranda M."/>
        </authorList>
    </citation>
    <scope>NUCLEOTIDE SEQUENCE [LARGE SCALE GENOMIC DNA]</scope>
</reference>
<evidence type="ECO:0000313" key="5">
    <source>
        <dbReference type="Proteomes" id="UP000225706"/>
    </source>
</evidence>
<evidence type="ECO:0000313" key="4">
    <source>
        <dbReference type="EMBL" id="PFX22847.1"/>
    </source>
</evidence>
<dbReference type="GO" id="GO:0034663">
    <property type="term" value="C:endoplasmic reticulum chaperone complex"/>
    <property type="evidence" value="ECO:0007669"/>
    <property type="project" value="TreeGrafter"/>
</dbReference>
<name>A0A2B4S2N8_STYPI</name>